<evidence type="ECO:0000256" key="4">
    <source>
        <dbReference type="SAM" id="Phobius"/>
    </source>
</evidence>
<dbReference type="SMART" id="SM00421">
    <property type="entry name" value="HTH_LUXR"/>
    <property type="match status" value="1"/>
</dbReference>
<keyword evidence="4" id="KW-0472">Membrane</keyword>
<keyword evidence="7" id="KW-1185">Reference proteome</keyword>
<dbReference type="Gene3D" id="1.10.10.10">
    <property type="entry name" value="Winged helix-like DNA-binding domain superfamily/Winged helix DNA-binding domain"/>
    <property type="match status" value="1"/>
</dbReference>
<feature type="domain" description="HTH luxR-type" evidence="5">
    <location>
        <begin position="89"/>
        <end position="154"/>
    </location>
</feature>
<proteinExistence type="predicted"/>
<dbReference type="PANTHER" id="PTHR44688">
    <property type="entry name" value="DNA-BINDING TRANSCRIPTIONAL ACTIVATOR DEVR_DOSR"/>
    <property type="match status" value="1"/>
</dbReference>
<keyword evidence="4" id="KW-1133">Transmembrane helix</keyword>
<sequence>MKTSVLSFLRRYGSLFLYGVALASLLFLLKWLELRFLFIHYSIELYIGSIALVFTLLGIWLSHKLTRPKVVVLEREVLVPGPGAGVNNEMIARLGISKREMEVLTLIAEGLSNEEIAARLFVSLNTVKTHSSRVFGKMEVRRRTQAIDKARRMGLIP</sequence>
<dbReference type="CDD" id="cd06170">
    <property type="entry name" value="LuxR_C_like"/>
    <property type="match status" value="1"/>
</dbReference>
<feature type="transmembrane region" description="Helical" evidence="4">
    <location>
        <begin position="12"/>
        <end position="32"/>
    </location>
</feature>
<evidence type="ECO:0000259" key="5">
    <source>
        <dbReference type="PROSITE" id="PS50043"/>
    </source>
</evidence>
<dbReference type="Pfam" id="PF00196">
    <property type="entry name" value="GerE"/>
    <property type="match status" value="1"/>
</dbReference>
<dbReference type="GO" id="GO:0006355">
    <property type="term" value="P:regulation of DNA-templated transcription"/>
    <property type="evidence" value="ECO:0007669"/>
    <property type="project" value="InterPro"/>
</dbReference>
<protein>
    <submittedName>
        <fullName evidence="6">DNA-binding response regulator</fullName>
    </submittedName>
</protein>
<dbReference type="InterPro" id="IPR000792">
    <property type="entry name" value="Tscrpt_reg_LuxR_C"/>
</dbReference>
<dbReference type="InterPro" id="IPR016032">
    <property type="entry name" value="Sig_transdc_resp-reg_C-effctor"/>
</dbReference>
<dbReference type="EMBL" id="WVHS01000002">
    <property type="protein sequence ID" value="MXV16100.1"/>
    <property type="molecule type" value="Genomic_DNA"/>
</dbReference>
<evidence type="ECO:0000256" key="3">
    <source>
        <dbReference type="ARBA" id="ARBA00023163"/>
    </source>
</evidence>
<dbReference type="GO" id="GO:0003677">
    <property type="term" value="F:DNA binding"/>
    <property type="evidence" value="ECO:0007669"/>
    <property type="project" value="UniProtKB-KW"/>
</dbReference>
<name>A0A7K1XYQ3_9SPHI</name>
<comment type="caution">
    <text evidence="6">The sequence shown here is derived from an EMBL/GenBank/DDBJ whole genome shotgun (WGS) entry which is preliminary data.</text>
</comment>
<accession>A0A7K1XYQ3</accession>
<keyword evidence="4" id="KW-0812">Transmembrane</keyword>
<dbReference type="PRINTS" id="PR00038">
    <property type="entry name" value="HTHLUXR"/>
</dbReference>
<dbReference type="Proteomes" id="UP000451233">
    <property type="component" value="Unassembled WGS sequence"/>
</dbReference>
<dbReference type="AlphaFoldDB" id="A0A7K1XYQ3"/>
<reference evidence="6 7" key="1">
    <citation type="submission" date="2019-11" db="EMBL/GenBank/DDBJ databases">
        <title>Pedobacter sp. HMF7056 Genome sequencing and assembly.</title>
        <authorList>
            <person name="Kang H."/>
            <person name="Kim H."/>
            <person name="Joh K."/>
        </authorList>
    </citation>
    <scope>NUCLEOTIDE SEQUENCE [LARGE SCALE GENOMIC DNA]</scope>
    <source>
        <strain evidence="6 7">HMF7056</strain>
    </source>
</reference>
<dbReference type="PANTHER" id="PTHR44688:SF16">
    <property type="entry name" value="DNA-BINDING TRANSCRIPTIONAL ACTIVATOR DEVR_DOSR"/>
    <property type="match status" value="1"/>
</dbReference>
<dbReference type="PROSITE" id="PS00622">
    <property type="entry name" value="HTH_LUXR_1"/>
    <property type="match status" value="1"/>
</dbReference>
<evidence type="ECO:0000256" key="2">
    <source>
        <dbReference type="ARBA" id="ARBA00023125"/>
    </source>
</evidence>
<organism evidence="6 7">
    <name type="scientific">Hufsiella ginkgonis</name>
    <dbReference type="NCBI Taxonomy" id="2695274"/>
    <lineage>
        <taxon>Bacteria</taxon>
        <taxon>Pseudomonadati</taxon>
        <taxon>Bacteroidota</taxon>
        <taxon>Sphingobacteriia</taxon>
        <taxon>Sphingobacteriales</taxon>
        <taxon>Sphingobacteriaceae</taxon>
        <taxon>Hufsiella</taxon>
    </lineage>
</organism>
<dbReference type="SUPFAM" id="SSF46894">
    <property type="entry name" value="C-terminal effector domain of the bipartite response regulators"/>
    <property type="match status" value="1"/>
</dbReference>
<evidence type="ECO:0000256" key="1">
    <source>
        <dbReference type="ARBA" id="ARBA00023015"/>
    </source>
</evidence>
<feature type="transmembrane region" description="Helical" evidence="4">
    <location>
        <begin position="38"/>
        <end position="61"/>
    </location>
</feature>
<keyword evidence="2 6" id="KW-0238">DNA-binding</keyword>
<gene>
    <name evidence="6" type="ORF">GS398_12365</name>
</gene>
<dbReference type="RefSeq" id="WP_160907055.1">
    <property type="nucleotide sequence ID" value="NZ_WVHS01000002.1"/>
</dbReference>
<dbReference type="PROSITE" id="PS50043">
    <property type="entry name" value="HTH_LUXR_2"/>
    <property type="match status" value="1"/>
</dbReference>
<dbReference type="InterPro" id="IPR036388">
    <property type="entry name" value="WH-like_DNA-bd_sf"/>
</dbReference>
<keyword evidence="3" id="KW-0804">Transcription</keyword>
<evidence type="ECO:0000313" key="6">
    <source>
        <dbReference type="EMBL" id="MXV16100.1"/>
    </source>
</evidence>
<keyword evidence="1" id="KW-0805">Transcription regulation</keyword>
<evidence type="ECO:0000313" key="7">
    <source>
        <dbReference type="Proteomes" id="UP000451233"/>
    </source>
</evidence>